<feature type="compositionally biased region" description="Polar residues" evidence="3">
    <location>
        <begin position="336"/>
        <end position="346"/>
    </location>
</feature>
<proteinExistence type="inferred from homology"/>
<feature type="region of interest" description="Disordered" evidence="3">
    <location>
        <begin position="330"/>
        <end position="379"/>
    </location>
</feature>
<reference evidence="5" key="1">
    <citation type="journal article" date="2017" name="Nat. Microbiol.">
        <title>Global analysis of biosynthetic gene clusters reveals vast potential of secondary metabolite production in Penicillium species.</title>
        <authorList>
            <person name="Nielsen J.C."/>
            <person name="Grijseels S."/>
            <person name="Prigent S."/>
            <person name="Ji B."/>
            <person name="Dainat J."/>
            <person name="Nielsen K.F."/>
            <person name="Frisvad J.C."/>
            <person name="Workman M."/>
            <person name="Nielsen J."/>
        </authorList>
    </citation>
    <scope>NUCLEOTIDE SEQUENCE [LARGE SCALE GENOMIC DNA]</scope>
    <source>
        <strain evidence="5">IBT 24891</strain>
    </source>
</reference>
<evidence type="ECO:0008006" key="6">
    <source>
        <dbReference type="Google" id="ProtNLM"/>
    </source>
</evidence>
<dbReference type="AlphaFoldDB" id="A0A1V6SRQ9"/>
<feature type="compositionally biased region" description="Polar residues" evidence="3">
    <location>
        <begin position="450"/>
        <end position="459"/>
    </location>
</feature>
<feature type="coiled-coil region" evidence="2">
    <location>
        <begin position="233"/>
        <end position="291"/>
    </location>
</feature>
<organism evidence="4 5">
    <name type="scientific">Penicillium steckii</name>
    <dbReference type="NCBI Taxonomy" id="303698"/>
    <lineage>
        <taxon>Eukaryota</taxon>
        <taxon>Fungi</taxon>
        <taxon>Dikarya</taxon>
        <taxon>Ascomycota</taxon>
        <taxon>Pezizomycotina</taxon>
        <taxon>Eurotiomycetes</taxon>
        <taxon>Eurotiomycetidae</taxon>
        <taxon>Eurotiales</taxon>
        <taxon>Aspergillaceae</taxon>
        <taxon>Penicillium</taxon>
    </lineage>
</organism>
<evidence type="ECO:0000256" key="3">
    <source>
        <dbReference type="SAM" id="MobiDB-lite"/>
    </source>
</evidence>
<dbReference type="STRING" id="303698.A0A1V6SRQ9"/>
<dbReference type="EMBL" id="MLKD01000024">
    <property type="protein sequence ID" value="OQE16374.1"/>
    <property type="molecule type" value="Genomic_DNA"/>
</dbReference>
<evidence type="ECO:0000256" key="2">
    <source>
        <dbReference type="SAM" id="Coils"/>
    </source>
</evidence>
<dbReference type="InterPro" id="IPR007590">
    <property type="entry name" value="Saf4/Yju2"/>
</dbReference>
<comment type="caution">
    <text evidence="4">The sequence shown here is derived from an EMBL/GenBank/DDBJ whole genome shotgun (WGS) entry which is preliminary data.</text>
</comment>
<feature type="region of interest" description="Disordered" evidence="3">
    <location>
        <begin position="399"/>
        <end position="470"/>
    </location>
</feature>
<dbReference type="Proteomes" id="UP000191285">
    <property type="component" value="Unassembled WGS sequence"/>
</dbReference>
<evidence type="ECO:0000313" key="5">
    <source>
        <dbReference type="Proteomes" id="UP000191285"/>
    </source>
</evidence>
<evidence type="ECO:0000256" key="1">
    <source>
        <dbReference type="ARBA" id="ARBA00005595"/>
    </source>
</evidence>
<sequence length="470" mass="52254">MAESCPLSPRSSARIAAPRQIPHCKYLSVFGVYSHAGRAGLSTASVLSHLNQSCSRQYLHSPPPPTGSEPTTFTMQGFNMGRYVPPDQEGLTSANKLAGKHPLGARARHLNTTGALIVRFEMPFAVWCTNCKPHETIIGQGVRFNAEKKKIGNYYSTPIYSFRMKHTTCGGWIEIRTDPQNTAYVVVEGGRKRDTGEDKEVQPGEIAIRPYTSGLGEQDPAEKDPFAKLEGKIEDKQRAKTETRRLLELQERQNRDWEDPYEKSKRLRRTFRSERKSLERAAANREALQDKMSLGIELVDETDEDRQRAGMIDFGEDRSVLGTEASRKTRVRPMFETSTPEKSSNTHPEKSKRSILAQTKTDRLAARHKSSLRHELTGNTRAVVDPFLNDVSDTQDVWKAGVKRKKTPNNTSIPRKSVDSPSRPAEDDGCMSESNSNSSIMPSAGPPGSTKETSSTTSLPALVGYNSDSE</sequence>
<evidence type="ECO:0000313" key="4">
    <source>
        <dbReference type="EMBL" id="OQE16374.1"/>
    </source>
</evidence>
<dbReference type="GO" id="GO:0005684">
    <property type="term" value="C:U2-type spliceosomal complex"/>
    <property type="evidence" value="ECO:0007669"/>
    <property type="project" value="TreeGrafter"/>
</dbReference>
<dbReference type="GO" id="GO:0000398">
    <property type="term" value="P:mRNA splicing, via spliceosome"/>
    <property type="evidence" value="ECO:0007669"/>
    <property type="project" value="InterPro"/>
</dbReference>
<keyword evidence="2" id="KW-0175">Coiled coil</keyword>
<accession>A0A1V6SRQ9</accession>
<gene>
    <name evidence="4" type="ORF">PENSTE_c024G00150</name>
</gene>
<comment type="similarity">
    <text evidence="1">Belongs to the CWC16 family.</text>
</comment>
<keyword evidence="5" id="KW-1185">Reference proteome</keyword>
<dbReference type="PANTHER" id="PTHR12111:SF2">
    <property type="entry name" value="SPLICING FACTOR YJU2B-RELATED"/>
    <property type="match status" value="1"/>
</dbReference>
<name>A0A1V6SRQ9_9EURO</name>
<dbReference type="PANTHER" id="PTHR12111">
    <property type="entry name" value="SPLICING FACTOR YJU2"/>
    <property type="match status" value="1"/>
</dbReference>
<dbReference type="Pfam" id="PF04502">
    <property type="entry name" value="Saf4_Yju2"/>
    <property type="match status" value="1"/>
</dbReference>
<dbReference type="GO" id="GO:0071014">
    <property type="term" value="C:post-mRNA release spliceosomal complex"/>
    <property type="evidence" value="ECO:0007669"/>
    <property type="project" value="TreeGrafter"/>
</dbReference>
<protein>
    <recommendedName>
        <fullName evidence="6">CWC16 protein</fullName>
    </recommendedName>
</protein>
<dbReference type="OrthoDB" id="360327at2759"/>